<dbReference type="EMBL" id="CP036261">
    <property type="protein sequence ID" value="QDS87068.1"/>
    <property type="molecule type" value="Genomic_DNA"/>
</dbReference>
<evidence type="ECO:0000256" key="2">
    <source>
        <dbReference type="ARBA" id="ARBA00023125"/>
    </source>
</evidence>
<name>A0A517LWS1_9BACT</name>
<dbReference type="PROSITE" id="PS00041">
    <property type="entry name" value="HTH_ARAC_FAMILY_1"/>
    <property type="match status" value="1"/>
</dbReference>
<dbReference type="InterPro" id="IPR009057">
    <property type="entry name" value="Homeodomain-like_sf"/>
</dbReference>
<dbReference type="SMART" id="SM00342">
    <property type="entry name" value="HTH_ARAC"/>
    <property type="match status" value="1"/>
</dbReference>
<dbReference type="KEGG" id="ruv:EC9_12440"/>
<evidence type="ECO:0000313" key="6">
    <source>
        <dbReference type="Proteomes" id="UP000319557"/>
    </source>
</evidence>
<dbReference type="RefSeq" id="WP_218934616.1">
    <property type="nucleotide sequence ID" value="NZ_CP036261.1"/>
</dbReference>
<proteinExistence type="predicted"/>
<organism evidence="5 6">
    <name type="scientific">Rosistilla ulvae</name>
    <dbReference type="NCBI Taxonomy" id="1930277"/>
    <lineage>
        <taxon>Bacteria</taxon>
        <taxon>Pseudomonadati</taxon>
        <taxon>Planctomycetota</taxon>
        <taxon>Planctomycetia</taxon>
        <taxon>Pirellulales</taxon>
        <taxon>Pirellulaceae</taxon>
        <taxon>Rosistilla</taxon>
    </lineage>
</organism>
<dbReference type="Pfam" id="PF12833">
    <property type="entry name" value="HTH_18"/>
    <property type="match status" value="1"/>
</dbReference>
<dbReference type="SUPFAM" id="SSF46689">
    <property type="entry name" value="Homeodomain-like"/>
    <property type="match status" value="1"/>
</dbReference>
<protein>
    <submittedName>
        <fullName evidence="5">Xylose operon regulatory protein</fullName>
    </submittedName>
</protein>
<evidence type="ECO:0000256" key="1">
    <source>
        <dbReference type="ARBA" id="ARBA00023015"/>
    </source>
</evidence>
<reference evidence="5 6" key="1">
    <citation type="submission" date="2019-02" db="EMBL/GenBank/DDBJ databases">
        <title>Deep-cultivation of Planctomycetes and their phenomic and genomic characterization uncovers novel biology.</title>
        <authorList>
            <person name="Wiegand S."/>
            <person name="Jogler M."/>
            <person name="Boedeker C."/>
            <person name="Pinto D."/>
            <person name="Vollmers J."/>
            <person name="Rivas-Marin E."/>
            <person name="Kohn T."/>
            <person name="Peeters S.H."/>
            <person name="Heuer A."/>
            <person name="Rast P."/>
            <person name="Oberbeckmann S."/>
            <person name="Bunk B."/>
            <person name="Jeske O."/>
            <person name="Meyerdierks A."/>
            <person name="Storesund J.E."/>
            <person name="Kallscheuer N."/>
            <person name="Luecker S."/>
            <person name="Lage O.M."/>
            <person name="Pohl T."/>
            <person name="Merkel B.J."/>
            <person name="Hornburger P."/>
            <person name="Mueller R.-W."/>
            <person name="Bruemmer F."/>
            <person name="Labrenz M."/>
            <person name="Spormann A.M."/>
            <person name="Op den Camp H."/>
            <person name="Overmann J."/>
            <person name="Amann R."/>
            <person name="Jetten M.S.M."/>
            <person name="Mascher T."/>
            <person name="Medema M.H."/>
            <person name="Devos D.P."/>
            <person name="Kaster A.-K."/>
            <person name="Ovreas L."/>
            <person name="Rohde M."/>
            <person name="Galperin M.Y."/>
            <person name="Jogler C."/>
        </authorList>
    </citation>
    <scope>NUCLEOTIDE SEQUENCE [LARGE SCALE GENOMIC DNA]</scope>
    <source>
        <strain evidence="5 6">EC9</strain>
    </source>
</reference>
<dbReference type="Gene3D" id="3.40.50.2300">
    <property type="match status" value="2"/>
</dbReference>
<keyword evidence="6" id="KW-1185">Reference proteome</keyword>
<dbReference type="GO" id="GO:0000976">
    <property type="term" value="F:transcription cis-regulatory region binding"/>
    <property type="evidence" value="ECO:0007669"/>
    <property type="project" value="TreeGrafter"/>
</dbReference>
<evidence type="ECO:0000313" key="5">
    <source>
        <dbReference type="EMBL" id="QDS87068.1"/>
    </source>
</evidence>
<dbReference type="InterPro" id="IPR018062">
    <property type="entry name" value="HTH_AraC-typ_CS"/>
</dbReference>
<dbReference type="Gene3D" id="1.10.10.60">
    <property type="entry name" value="Homeodomain-like"/>
    <property type="match status" value="1"/>
</dbReference>
<dbReference type="InterPro" id="IPR046335">
    <property type="entry name" value="LacI/GalR-like_sensor"/>
</dbReference>
<dbReference type="Pfam" id="PF13377">
    <property type="entry name" value="Peripla_BP_3"/>
    <property type="match status" value="1"/>
</dbReference>
<feature type="domain" description="HTH araC/xylS-type" evidence="4">
    <location>
        <begin position="285"/>
        <end position="383"/>
    </location>
</feature>
<gene>
    <name evidence="5" type="primary">xylR_4</name>
    <name evidence="5" type="ORF">EC9_12440</name>
</gene>
<keyword evidence="1" id="KW-0805">Transcription regulation</keyword>
<accession>A0A517LWS1</accession>
<dbReference type="AlphaFoldDB" id="A0A517LWS1"/>
<dbReference type="PROSITE" id="PS01124">
    <property type="entry name" value="HTH_ARAC_FAMILY_2"/>
    <property type="match status" value="1"/>
</dbReference>
<evidence type="ECO:0000259" key="4">
    <source>
        <dbReference type="PROSITE" id="PS01124"/>
    </source>
</evidence>
<dbReference type="CDD" id="cd01543">
    <property type="entry name" value="PBP1_XylR"/>
    <property type="match status" value="1"/>
</dbReference>
<dbReference type="PANTHER" id="PTHR30146">
    <property type="entry name" value="LACI-RELATED TRANSCRIPTIONAL REPRESSOR"/>
    <property type="match status" value="1"/>
</dbReference>
<dbReference type="InterPro" id="IPR028082">
    <property type="entry name" value="Peripla_BP_I"/>
</dbReference>
<dbReference type="Proteomes" id="UP000319557">
    <property type="component" value="Chromosome"/>
</dbReference>
<dbReference type="GO" id="GO:0003700">
    <property type="term" value="F:DNA-binding transcription factor activity"/>
    <property type="evidence" value="ECO:0007669"/>
    <property type="project" value="InterPro"/>
</dbReference>
<dbReference type="InterPro" id="IPR018060">
    <property type="entry name" value="HTH_AraC"/>
</dbReference>
<keyword evidence="3" id="KW-0804">Transcription</keyword>
<dbReference type="SUPFAM" id="SSF53822">
    <property type="entry name" value="Periplasmic binding protein-like I"/>
    <property type="match status" value="1"/>
</dbReference>
<keyword evidence="2" id="KW-0238">DNA-binding</keyword>
<sequence length="386" mass="42361">MNQRPEIAVLVETSRGHGRQIIEGVARYAAEHGPWGLRLEPRNLKDPPPRWLKPGEVSGIIVRCDSLAMAEFVQSTGLPVIDVRGAVPEAGIPLVGVDNDAIVDAALEHFTQRGFQRIGFCNFFGYKNRWIAQRRDRLVERARAAGIDCRVYSGRRSSQKPTSRSHREIAALRDWLAKLPRPIAILCCDDEQAHVLLDAAHRLKLEVPNDVAVLGIDNDEVFCRVSNPPLSSVDVNAFAVGYKAAEMLDRRINGKRVPAKTLLPPRGVITRQSSDIVAVEDPEVAAALSFIRENACQPIKASQVADHLSVSRSTLDRYLQAAIGLSGTEAIMQVRLGQVKADLANTDLPLTSIAARAGFASAQNLANLFRERTGSTPGSYRKEMRS</sequence>
<evidence type="ECO:0000256" key="3">
    <source>
        <dbReference type="ARBA" id="ARBA00023163"/>
    </source>
</evidence>
<dbReference type="PANTHER" id="PTHR30146:SF24">
    <property type="entry name" value="XYLOSE OPERON REGULATORY PROTEIN"/>
    <property type="match status" value="1"/>
</dbReference>